<protein>
    <submittedName>
        <fullName evidence="2">S-adenosyl-L-methionine-dependent methyltransferase</fullName>
    </submittedName>
</protein>
<dbReference type="Pfam" id="PF13489">
    <property type="entry name" value="Methyltransf_23"/>
    <property type="match status" value="1"/>
</dbReference>
<dbReference type="PANTHER" id="PTHR43591:SF31">
    <property type="entry name" value="LAEA-LIKE, PUTATIVE (AFU_ORTHOLOGUE AFUA_8G01930)-RELATED"/>
    <property type="match status" value="1"/>
</dbReference>
<evidence type="ECO:0000313" key="3">
    <source>
        <dbReference type="Proteomes" id="UP001175000"/>
    </source>
</evidence>
<keyword evidence="2" id="KW-0489">Methyltransferase</keyword>
<proteinExistence type="inferred from homology"/>
<dbReference type="InterPro" id="IPR029063">
    <property type="entry name" value="SAM-dependent_MTases_sf"/>
</dbReference>
<name>A0AA40C5H0_9PEZI</name>
<dbReference type="EMBL" id="JAULSU010000002">
    <property type="protein sequence ID" value="KAK0625790.1"/>
    <property type="molecule type" value="Genomic_DNA"/>
</dbReference>
<organism evidence="2 3">
    <name type="scientific">Immersiella caudata</name>
    <dbReference type="NCBI Taxonomy" id="314043"/>
    <lineage>
        <taxon>Eukaryota</taxon>
        <taxon>Fungi</taxon>
        <taxon>Dikarya</taxon>
        <taxon>Ascomycota</taxon>
        <taxon>Pezizomycotina</taxon>
        <taxon>Sordariomycetes</taxon>
        <taxon>Sordariomycetidae</taxon>
        <taxon>Sordariales</taxon>
        <taxon>Lasiosphaeriaceae</taxon>
        <taxon>Immersiella</taxon>
    </lineage>
</organism>
<comment type="caution">
    <text evidence="2">The sequence shown here is derived from an EMBL/GenBank/DDBJ whole genome shotgun (WGS) entry which is preliminary data.</text>
</comment>
<keyword evidence="2" id="KW-0808">Transferase</keyword>
<dbReference type="Proteomes" id="UP001175000">
    <property type="component" value="Unassembled WGS sequence"/>
</dbReference>
<comment type="similarity">
    <text evidence="1">Belongs to the methyltransferase superfamily. LaeA methyltransferase family.</text>
</comment>
<gene>
    <name evidence="2" type="ORF">B0T14DRAFT_576918</name>
</gene>
<dbReference type="AlphaFoldDB" id="A0AA40C5H0"/>
<dbReference type="PANTHER" id="PTHR43591">
    <property type="entry name" value="METHYLTRANSFERASE"/>
    <property type="match status" value="1"/>
</dbReference>
<dbReference type="Gene3D" id="3.40.50.150">
    <property type="entry name" value="Vaccinia Virus protein VP39"/>
    <property type="match status" value="1"/>
</dbReference>
<dbReference type="SUPFAM" id="SSF53335">
    <property type="entry name" value="S-adenosyl-L-methionine-dependent methyltransferases"/>
    <property type="match status" value="1"/>
</dbReference>
<evidence type="ECO:0000313" key="2">
    <source>
        <dbReference type="EMBL" id="KAK0625790.1"/>
    </source>
</evidence>
<dbReference type="CDD" id="cd02440">
    <property type="entry name" value="AdoMet_MTases"/>
    <property type="match status" value="1"/>
</dbReference>
<sequence length="274" mass="31436">MTTLTPLGPDETMYDDVTVRENPQLENGRTYQAYKQGPYVLPNDQPEKERLDLQHNLLLATFDGKLHCAPLVKPPARLLDSGCGTGIWSIEFAEEHPESKSHCIPPNVRFYVNDLEDDWTLTTQFDFIFSRFTTGSIRDFPRYFKQCYDALAPGGTLELFEIGNEQPLNTALKYKEKLAATGFVDIFEVQEKWSISTWAADKKHKQLGAWARENALQALSALSLAIFTRPKSQNGLGWTVKELEWLLAEVRKEFRDLSIHGYWPIYLVYAKRPE</sequence>
<reference evidence="2" key="1">
    <citation type="submission" date="2023-06" db="EMBL/GenBank/DDBJ databases">
        <title>Genome-scale phylogeny and comparative genomics of the fungal order Sordariales.</title>
        <authorList>
            <consortium name="Lawrence Berkeley National Laboratory"/>
            <person name="Hensen N."/>
            <person name="Bonometti L."/>
            <person name="Westerberg I."/>
            <person name="Brannstrom I.O."/>
            <person name="Guillou S."/>
            <person name="Cros-Aarteil S."/>
            <person name="Calhoun S."/>
            <person name="Haridas S."/>
            <person name="Kuo A."/>
            <person name="Mondo S."/>
            <person name="Pangilinan J."/>
            <person name="Riley R."/>
            <person name="Labutti K."/>
            <person name="Andreopoulos B."/>
            <person name="Lipzen A."/>
            <person name="Chen C."/>
            <person name="Yanf M."/>
            <person name="Daum C."/>
            <person name="Ng V."/>
            <person name="Clum A."/>
            <person name="Steindorff A."/>
            <person name="Ohm R."/>
            <person name="Martin F."/>
            <person name="Silar P."/>
            <person name="Natvig D."/>
            <person name="Lalanne C."/>
            <person name="Gautier V."/>
            <person name="Ament-Velasquez S.L."/>
            <person name="Kruys A."/>
            <person name="Hutchinson M.I."/>
            <person name="Powell A.J."/>
            <person name="Barry K."/>
            <person name="Miller A.N."/>
            <person name="Grigoriev I.V."/>
            <person name="Debuchy R."/>
            <person name="Gladieux P."/>
            <person name="Thoren M.H."/>
            <person name="Johannesson H."/>
        </authorList>
    </citation>
    <scope>NUCLEOTIDE SEQUENCE</scope>
    <source>
        <strain evidence="2">CBS 606.72</strain>
    </source>
</reference>
<dbReference type="GO" id="GO:0032259">
    <property type="term" value="P:methylation"/>
    <property type="evidence" value="ECO:0007669"/>
    <property type="project" value="UniProtKB-KW"/>
</dbReference>
<evidence type="ECO:0000256" key="1">
    <source>
        <dbReference type="ARBA" id="ARBA00038158"/>
    </source>
</evidence>
<accession>A0AA40C5H0</accession>
<dbReference type="GO" id="GO:0008168">
    <property type="term" value="F:methyltransferase activity"/>
    <property type="evidence" value="ECO:0007669"/>
    <property type="project" value="UniProtKB-KW"/>
</dbReference>
<keyword evidence="3" id="KW-1185">Reference proteome</keyword>